<feature type="region of interest" description="Disordered" evidence="2">
    <location>
        <begin position="1"/>
        <end position="33"/>
    </location>
</feature>
<dbReference type="PANTHER" id="PTHR21448">
    <property type="entry name" value="SMOOTH MUSCLE MYOSIN HEAVY CHAIN-RELATED"/>
    <property type="match status" value="1"/>
</dbReference>
<feature type="region of interest" description="Disordered" evidence="2">
    <location>
        <begin position="574"/>
        <end position="614"/>
    </location>
</feature>
<evidence type="ECO:0000313" key="3">
    <source>
        <dbReference type="EMBL" id="KFG30224.1"/>
    </source>
</evidence>
<evidence type="ECO:0000256" key="1">
    <source>
        <dbReference type="SAM" id="Coils"/>
    </source>
</evidence>
<feature type="coiled-coil region" evidence="1">
    <location>
        <begin position="1035"/>
        <end position="1062"/>
    </location>
</feature>
<feature type="coiled-coil region" evidence="1">
    <location>
        <begin position="41"/>
        <end position="129"/>
    </location>
</feature>
<keyword evidence="1" id="KW-0175">Coiled coil</keyword>
<sequence>MQPPTGSSHGEEGGGPPAVGRRENGAEMSSSGTAMLDLDMVEKLKQKYIKCKQQNDRLKEVLLQMQQQGEQRVSAERQGQLTALQWQVEQLQQQLKVREMEQRQHIEELDALQYTNRKQQQQLQQLQQQATAASGGLAGAGGGTRWGIGLLAGAAGGNSAREDSEKRLMEELQVLRDELEHKIRENEQLHVQQFEEKQRQQMQQERLARLDEELQQAHHAYQQLRKEQAETEKRVQTCEALYQEEREEKRQIEERFRELKRETDLQLTRLSEQKDVLQHQQAHLRRYFQRRLPVDLRHFRSLASYDLPCGGATAVIAAHSAAQRQVVSATACLLVRLQQLLAAWSEALCSGSGRTSASHSADLGPRGGGASPPQGKKGDRSLLDDADVSAAGLVAIGKDRDLSQVEALTGGVSGGRQHAAASGGSTTAAVSGIHFKLTVANQKALDALLEARKSIDPVKRYLLQKLVAPREPGRAGGAVGLREPARGNRREGGSGGKFDRSPQRELQTGARGCRGLEMEPPGKSDQGVVTALEAQSSLRQLSTAFRRFTSYSLVSLTLETDAFPILDNSESPNANAFGDSTQAFESSRWSARPGSRGGASSSGPRNQTGDARRSTAAFIEASRRFAKCLSLLLEVSQLLFFQPRPPQQGVSASDRLPEAQSQVSPECLPPTSLGDSLEAPHSTRQLLVASPSTQNQAARENAVSAGYLGEGLGALLPSRGPASACEEALARLSSEHFRLLRKAVAPRKSDEVLEEALETHAVEAAGDSGNDEPDGEGSAIPSGSNPSFSSDQSGDTGFRQQHGGLFAAAENSAVARAVAVADLKHDVAKQFLQQVFFRHLEEAMMNMATMEGCISARMCRPHVVEGHMLPLSGGSDAMVDLVQAVKLIDSYIPLPSLLPHLSATGARKTAASEFDSEAASPSHWVDASSELLSVELQKPAQVNEGTTSTVAVLRDGLEVLLSSQLALWSCFLRLPLLDSALHRLQDFMRTRQDELRNAPPRMLRDDALYFREEVQRLTAEEQRLHRQLGSVQLDFDEVLEERDQLLQEKEELRDRYAVMQTRFELARGGFSSRSTPALQRLLRVEDENGVTLTCQADAKQSGDDGAWRCSQDGKQAFASSESGGKHLATENSEGKASATWSSEEKCEDSNCERKSIGNPSAPSAPASAEDSTTCSQNVDAAGAAVAAFEDACAAASMLMVVASECRRFPGSENSLPVLRYPSREAAAAMIEAALLQRGSVFPASSESPVSTAATDAAEAVIATLEACKGRTGEGQSTEVSALEFQQELRRVYVQQVQQLLQHVQTSEDALAALKMQLSSCLKTIHSLDSQRQLLQRQLQEQQSAAAAAASAARLAEVKYMEQLSLLSEHYCQEGEKRKAVEVHMDDMRKQRVLCGRCGVWNSLGFLLGASSGGTCTMCQGRVIEPPA</sequence>
<dbReference type="GO" id="GO:0016020">
    <property type="term" value="C:membrane"/>
    <property type="evidence" value="ECO:0007669"/>
    <property type="project" value="TreeGrafter"/>
</dbReference>
<comment type="caution">
    <text evidence="3">The sequence shown here is derived from an EMBL/GenBank/DDBJ whole genome shotgun (WGS) entry which is preliminary data.</text>
</comment>
<dbReference type="InterPro" id="IPR040024">
    <property type="entry name" value="PPP1R21"/>
</dbReference>
<dbReference type="OrthoDB" id="348412at2759"/>
<accession>A0A086JDK6</accession>
<feature type="compositionally biased region" description="Low complexity" evidence="2">
    <location>
        <begin position="1159"/>
        <end position="1168"/>
    </location>
</feature>
<dbReference type="VEuPathDB" id="ToxoDB:TGDOM2_215890"/>
<dbReference type="EMBL" id="AHZU02001654">
    <property type="protein sequence ID" value="KFG30224.1"/>
    <property type="molecule type" value="Genomic_DNA"/>
</dbReference>
<feature type="compositionally biased region" description="Polar residues" evidence="2">
    <location>
        <begin position="574"/>
        <end position="585"/>
    </location>
</feature>
<feature type="compositionally biased region" description="Polar residues" evidence="2">
    <location>
        <begin position="781"/>
        <end position="799"/>
    </location>
</feature>
<feature type="region of interest" description="Disordered" evidence="2">
    <location>
        <begin position="646"/>
        <end position="678"/>
    </location>
</feature>
<proteinExistence type="predicted"/>
<feature type="region of interest" description="Disordered" evidence="2">
    <location>
        <begin position="355"/>
        <end position="382"/>
    </location>
</feature>
<feature type="coiled-coil region" evidence="1">
    <location>
        <begin position="1296"/>
        <end position="1344"/>
    </location>
</feature>
<evidence type="ECO:0000313" key="4">
    <source>
        <dbReference type="Proteomes" id="UP000028837"/>
    </source>
</evidence>
<feature type="region of interest" description="Disordered" evidence="2">
    <location>
        <begin position="762"/>
        <end position="800"/>
    </location>
</feature>
<organism evidence="3 4">
    <name type="scientific">Toxoplasma gondii GAB2-2007-GAL-DOM2</name>
    <dbReference type="NCBI Taxonomy" id="1130820"/>
    <lineage>
        <taxon>Eukaryota</taxon>
        <taxon>Sar</taxon>
        <taxon>Alveolata</taxon>
        <taxon>Apicomplexa</taxon>
        <taxon>Conoidasida</taxon>
        <taxon>Coccidia</taxon>
        <taxon>Eucoccidiorida</taxon>
        <taxon>Eimeriorina</taxon>
        <taxon>Sarcocystidae</taxon>
        <taxon>Toxoplasma</taxon>
    </lineage>
</organism>
<gene>
    <name evidence="3" type="ORF">TGDOM2_215890</name>
</gene>
<reference evidence="3 4" key="1">
    <citation type="submission" date="2014-02" db="EMBL/GenBank/DDBJ databases">
        <authorList>
            <person name="Sibley D."/>
            <person name="Venepally P."/>
            <person name="Karamycheva S."/>
            <person name="Hadjithomas M."/>
            <person name="Khan A."/>
            <person name="Brunk B."/>
            <person name="Roos D."/>
            <person name="Caler E."/>
            <person name="Lorenzi H."/>
        </authorList>
    </citation>
    <scope>NUCLEOTIDE SEQUENCE [LARGE SCALE GENOMIC DNA]</scope>
    <source>
        <strain evidence="3 4">GAB2-2007-GAL-DOM2</strain>
    </source>
</reference>
<feature type="region of interest" description="Disordered" evidence="2">
    <location>
        <begin position="474"/>
        <end position="526"/>
    </location>
</feature>
<evidence type="ECO:0000256" key="2">
    <source>
        <dbReference type="SAM" id="MobiDB-lite"/>
    </source>
</evidence>
<dbReference type="Proteomes" id="UP000028837">
    <property type="component" value="Unassembled WGS sequence"/>
</dbReference>
<dbReference type="PANTHER" id="PTHR21448:SF0">
    <property type="entry name" value="PROTEIN PHOSPHATASE 1 REGULATORY SUBUNIT 21"/>
    <property type="match status" value="1"/>
</dbReference>
<feature type="compositionally biased region" description="Basic and acidic residues" evidence="2">
    <location>
        <begin position="1142"/>
        <end position="1155"/>
    </location>
</feature>
<feature type="region of interest" description="Disordered" evidence="2">
    <location>
        <begin position="1118"/>
        <end position="1171"/>
    </location>
</feature>
<feature type="compositionally biased region" description="Basic and acidic residues" evidence="2">
    <location>
        <begin position="483"/>
        <end position="503"/>
    </location>
</feature>
<feature type="compositionally biased region" description="Low complexity" evidence="2">
    <location>
        <begin position="586"/>
        <end position="605"/>
    </location>
</feature>
<protein>
    <submittedName>
        <fullName evidence="3">Putative trichohyalin</fullName>
    </submittedName>
</protein>
<dbReference type="SMR" id="A0A086JDK6"/>
<name>A0A086JDK6_TOXGO</name>
<dbReference type="GO" id="GO:0005769">
    <property type="term" value="C:early endosome"/>
    <property type="evidence" value="ECO:0007669"/>
    <property type="project" value="TreeGrafter"/>
</dbReference>
<feature type="coiled-coil region" evidence="1">
    <location>
        <begin position="162"/>
        <end position="262"/>
    </location>
</feature>